<dbReference type="EMBL" id="JAWIIJ010000027">
    <property type="protein sequence ID" value="MDV2081156.1"/>
    <property type="molecule type" value="Genomic_DNA"/>
</dbReference>
<dbReference type="Proteomes" id="UP001269819">
    <property type="component" value="Unassembled WGS sequence"/>
</dbReference>
<protein>
    <submittedName>
        <fullName evidence="1">Uncharacterized protein</fullName>
    </submittedName>
</protein>
<evidence type="ECO:0000313" key="1">
    <source>
        <dbReference type="EMBL" id="MDV2081156.1"/>
    </source>
</evidence>
<keyword evidence="2" id="KW-1185">Reference proteome</keyword>
<name>A0ABU3W558_9GAMM</name>
<proteinExistence type="predicted"/>
<accession>A0ABU3W558</accession>
<reference evidence="1 2" key="1">
    <citation type="submission" date="2023-10" db="EMBL/GenBank/DDBJ databases">
        <title>Characteristics and mechanism of a salt-tolerant marine origin heterotrophic nitrifying- aerobic denitrifying bacteria Marinobacter xestospongiae HN1.</title>
        <authorList>
            <person name="Qi R."/>
        </authorList>
    </citation>
    <scope>NUCLEOTIDE SEQUENCE [LARGE SCALE GENOMIC DNA]</scope>
    <source>
        <strain evidence="1 2">HN1</strain>
    </source>
</reference>
<gene>
    <name evidence="1" type="ORF">RYS15_20890</name>
</gene>
<comment type="caution">
    <text evidence="1">The sequence shown here is derived from an EMBL/GenBank/DDBJ whole genome shotgun (WGS) entry which is preliminary data.</text>
</comment>
<dbReference type="RefSeq" id="WP_316975444.1">
    <property type="nucleotide sequence ID" value="NZ_JAWIIJ010000027.1"/>
</dbReference>
<dbReference type="InterPro" id="IPR054222">
    <property type="entry name" value="DUF6942"/>
</dbReference>
<evidence type="ECO:0000313" key="2">
    <source>
        <dbReference type="Proteomes" id="UP001269819"/>
    </source>
</evidence>
<dbReference type="Pfam" id="PF22098">
    <property type="entry name" value="DUF6942"/>
    <property type="match status" value="1"/>
</dbReference>
<organism evidence="1 2">
    <name type="scientific">Marinobacter xestospongiae</name>
    <dbReference type="NCBI Taxonomy" id="994319"/>
    <lineage>
        <taxon>Bacteria</taxon>
        <taxon>Pseudomonadati</taxon>
        <taxon>Pseudomonadota</taxon>
        <taxon>Gammaproteobacteria</taxon>
        <taxon>Pseudomonadales</taxon>
        <taxon>Marinobacteraceae</taxon>
        <taxon>Marinobacter</taxon>
    </lineage>
</organism>
<sequence length="161" mass="17882">MTEITRIGSTTPKLRLYLPHQPDGLAQLAERPDARDLIARNTNHWRKIITLLAKVASPQPDAWRTYRDTTLFGDTALCFSAELEATSPSWHWIGGQDNLARFGIGTRQAQPLTPGSAIAIDSHACLLLTPYPDYRQLPNVMVAEVRRALDAQGFYRTGVGV</sequence>